<evidence type="ECO:0000313" key="1">
    <source>
        <dbReference type="EMBL" id="SDL20332.1"/>
    </source>
</evidence>
<name>A0A1G9I5F7_9HYPH</name>
<protein>
    <submittedName>
        <fullName evidence="1">Uncharacterized protein</fullName>
    </submittedName>
</protein>
<dbReference type="RefSeq" id="WP_208602560.1">
    <property type="nucleotide sequence ID" value="NZ_CP183375.1"/>
</dbReference>
<dbReference type="Proteomes" id="UP000198894">
    <property type="component" value="Unassembled WGS sequence"/>
</dbReference>
<proteinExistence type="predicted"/>
<organism evidence="1 2">
    <name type="scientific">Mesorhizobium muleiense</name>
    <dbReference type="NCBI Taxonomy" id="1004279"/>
    <lineage>
        <taxon>Bacteria</taxon>
        <taxon>Pseudomonadati</taxon>
        <taxon>Pseudomonadota</taxon>
        <taxon>Alphaproteobacteria</taxon>
        <taxon>Hyphomicrobiales</taxon>
        <taxon>Phyllobacteriaceae</taxon>
        <taxon>Mesorhizobium</taxon>
    </lineage>
</organism>
<keyword evidence="2" id="KW-1185">Reference proteome</keyword>
<dbReference type="EMBL" id="FNEE01000029">
    <property type="protein sequence ID" value="SDL20332.1"/>
    <property type="molecule type" value="Genomic_DNA"/>
</dbReference>
<accession>A0A1G9I5F7</accession>
<sequence length="65" mass="7230">MGIAGAPVQVDLAHRFDCRRRDDRAVGDAEFLVMRSEAGERERLVVRQVNMPRILAASVGEIVHS</sequence>
<reference evidence="2" key="1">
    <citation type="submission" date="2016-10" db="EMBL/GenBank/DDBJ databases">
        <authorList>
            <person name="Varghese N."/>
            <person name="Submissions S."/>
        </authorList>
    </citation>
    <scope>NUCLEOTIDE SEQUENCE [LARGE SCALE GENOMIC DNA]</scope>
    <source>
        <strain evidence="2">CGMCC 1.11022</strain>
    </source>
</reference>
<gene>
    <name evidence="1" type="ORF">SAMN05428953_12935</name>
</gene>
<dbReference type="AlphaFoldDB" id="A0A1G9I5F7"/>
<evidence type="ECO:0000313" key="2">
    <source>
        <dbReference type="Proteomes" id="UP000198894"/>
    </source>
</evidence>